<dbReference type="NCBIfam" id="NF033855">
    <property type="entry name" value="tRNA_MNMC2"/>
    <property type="match status" value="1"/>
</dbReference>
<dbReference type="RefSeq" id="WP_254152600.1">
    <property type="nucleotide sequence ID" value="NZ_JAHESD010000007.1"/>
</dbReference>
<evidence type="ECO:0000313" key="3">
    <source>
        <dbReference type="Proteomes" id="UP000772618"/>
    </source>
</evidence>
<organism evidence="2 3">
    <name type="scientific">Chryseosolibacter indicus</name>
    <dbReference type="NCBI Taxonomy" id="2782351"/>
    <lineage>
        <taxon>Bacteria</taxon>
        <taxon>Pseudomonadati</taxon>
        <taxon>Bacteroidota</taxon>
        <taxon>Cytophagia</taxon>
        <taxon>Cytophagales</taxon>
        <taxon>Chryseotaleaceae</taxon>
        <taxon>Chryseosolibacter</taxon>
    </lineage>
</organism>
<dbReference type="InterPro" id="IPR008471">
    <property type="entry name" value="MnmC-like_methylTransf"/>
</dbReference>
<dbReference type="PANTHER" id="PTHR39963:SF1">
    <property type="entry name" value="MNMC-LIKE METHYLTRANSFERASE DOMAIN-CONTAINING PROTEIN"/>
    <property type="match status" value="1"/>
</dbReference>
<dbReference type="Gene3D" id="3.40.50.150">
    <property type="entry name" value="Vaccinia Virus protein VP39"/>
    <property type="match status" value="1"/>
</dbReference>
<dbReference type="Pfam" id="PF05430">
    <property type="entry name" value="Methyltransf_30"/>
    <property type="match status" value="1"/>
</dbReference>
<name>A0ABS5VMF8_9BACT</name>
<reference evidence="2 3" key="1">
    <citation type="submission" date="2021-05" db="EMBL/GenBank/DDBJ databases">
        <title>A Polyphasic approach of four new species of the genus Ohtaekwangia: Ohtaekwangia histidinii sp. nov., Ohtaekwangia cretensis sp. nov., Ohtaekwangia indiensis sp. nov., Ohtaekwangia reichenbachii sp. nov. from diverse environment.</title>
        <authorList>
            <person name="Octaviana S."/>
        </authorList>
    </citation>
    <scope>NUCLEOTIDE SEQUENCE [LARGE SCALE GENOMIC DNA]</scope>
    <source>
        <strain evidence="2 3">PWU20</strain>
    </source>
</reference>
<dbReference type="PANTHER" id="PTHR39963">
    <property type="entry name" value="SLL0983 PROTEIN"/>
    <property type="match status" value="1"/>
</dbReference>
<evidence type="ECO:0000313" key="2">
    <source>
        <dbReference type="EMBL" id="MBT1702633.1"/>
    </source>
</evidence>
<gene>
    <name evidence="2" type="primary">mnmD</name>
    <name evidence="2" type="ORF">KK060_05035</name>
</gene>
<accession>A0ABS5VMF8</accession>
<comment type="caution">
    <text evidence="2">The sequence shown here is derived from an EMBL/GenBank/DDBJ whole genome shotgun (WGS) entry which is preliminary data.</text>
</comment>
<dbReference type="Proteomes" id="UP000772618">
    <property type="component" value="Unassembled WGS sequence"/>
</dbReference>
<keyword evidence="3" id="KW-1185">Reference proteome</keyword>
<evidence type="ECO:0000259" key="1">
    <source>
        <dbReference type="Pfam" id="PF05430"/>
    </source>
</evidence>
<dbReference type="SUPFAM" id="SSF53335">
    <property type="entry name" value="S-adenosyl-L-methionine-dependent methyltransferases"/>
    <property type="match status" value="1"/>
</dbReference>
<dbReference type="InterPro" id="IPR047785">
    <property type="entry name" value="tRNA_MNMC2"/>
</dbReference>
<proteinExistence type="predicted"/>
<dbReference type="EMBL" id="JAHESD010000007">
    <property type="protein sequence ID" value="MBT1702633.1"/>
    <property type="molecule type" value="Genomic_DNA"/>
</dbReference>
<dbReference type="InterPro" id="IPR029063">
    <property type="entry name" value="SAM-dependent_MTases_sf"/>
</dbReference>
<sequence length="225" mass="25573">MDDIKFIVTADGSNSLLNVQLNETYHSQHGAIQESNHVFINNGFHHLLNKIDQKQLRIFEVGFGTGLNALLTLQQVVKSAIEVKYTSIEAFPLERSIWEKLNYAEVPGLYEYFHKIHACAWNEDIEIVPQFKLKKLSAFLEQTVLQPESYDLVYFDAFAPNKQREMWAPAILEKVAASLAYNGVFVTYCAKGQLKRDLKSIGLEVETLPGPPGKKEMVRATKRTL</sequence>
<feature type="domain" description="MnmC-like methyltransferase" evidence="1">
    <location>
        <begin position="141"/>
        <end position="222"/>
    </location>
</feature>
<protein>
    <submittedName>
        <fullName evidence="2">tRNA (5-methylaminomethyl-2-thiouridine)(34)-methyltransferase MnmD</fullName>
    </submittedName>
</protein>